<organism evidence="3 4">
    <name type="scientific">Lophiotrema nucula</name>
    <dbReference type="NCBI Taxonomy" id="690887"/>
    <lineage>
        <taxon>Eukaryota</taxon>
        <taxon>Fungi</taxon>
        <taxon>Dikarya</taxon>
        <taxon>Ascomycota</taxon>
        <taxon>Pezizomycotina</taxon>
        <taxon>Dothideomycetes</taxon>
        <taxon>Pleosporomycetidae</taxon>
        <taxon>Pleosporales</taxon>
        <taxon>Lophiotremataceae</taxon>
        <taxon>Lophiotrema</taxon>
    </lineage>
</organism>
<evidence type="ECO:0000313" key="3">
    <source>
        <dbReference type="EMBL" id="KAF2121985.1"/>
    </source>
</evidence>
<keyword evidence="2" id="KW-0472">Membrane</keyword>
<keyword evidence="2" id="KW-1133">Transmembrane helix</keyword>
<gene>
    <name evidence="3" type="ORF">BDV96DRAFT_640054</name>
</gene>
<proteinExistence type="predicted"/>
<dbReference type="Proteomes" id="UP000799770">
    <property type="component" value="Unassembled WGS sequence"/>
</dbReference>
<protein>
    <submittedName>
        <fullName evidence="3">Uncharacterized protein</fullName>
    </submittedName>
</protein>
<evidence type="ECO:0000256" key="1">
    <source>
        <dbReference type="SAM" id="MobiDB-lite"/>
    </source>
</evidence>
<feature type="transmembrane region" description="Helical" evidence="2">
    <location>
        <begin position="178"/>
        <end position="196"/>
    </location>
</feature>
<reference evidence="3" key="1">
    <citation type="journal article" date="2020" name="Stud. Mycol.">
        <title>101 Dothideomycetes genomes: a test case for predicting lifestyles and emergence of pathogens.</title>
        <authorList>
            <person name="Haridas S."/>
            <person name="Albert R."/>
            <person name="Binder M."/>
            <person name="Bloem J."/>
            <person name="Labutti K."/>
            <person name="Salamov A."/>
            <person name="Andreopoulos B."/>
            <person name="Baker S."/>
            <person name="Barry K."/>
            <person name="Bills G."/>
            <person name="Bluhm B."/>
            <person name="Cannon C."/>
            <person name="Castanera R."/>
            <person name="Culley D."/>
            <person name="Daum C."/>
            <person name="Ezra D."/>
            <person name="Gonzalez J."/>
            <person name="Henrissat B."/>
            <person name="Kuo A."/>
            <person name="Liang C."/>
            <person name="Lipzen A."/>
            <person name="Lutzoni F."/>
            <person name="Magnuson J."/>
            <person name="Mondo S."/>
            <person name="Nolan M."/>
            <person name="Ohm R."/>
            <person name="Pangilinan J."/>
            <person name="Park H.-J."/>
            <person name="Ramirez L."/>
            <person name="Alfaro M."/>
            <person name="Sun H."/>
            <person name="Tritt A."/>
            <person name="Yoshinaga Y."/>
            <person name="Zwiers L.-H."/>
            <person name="Turgeon B."/>
            <person name="Goodwin S."/>
            <person name="Spatafora J."/>
            <person name="Crous P."/>
            <person name="Grigoriev I."/>
        </authorList>
    </citation>
    <scope>NUCLEOTIDE SEQUENCE</scope>
    <source>
        <strain evidence="3">CBS 627.86</strain>
    </source>
</reference>
<dbReference type="AlphaFoldDB" id="A0A6A5ZSE3"/>
<keyword evidence="2" id="KW-0812">Transmembrane</keyword>
<feature type="region of interest" description="Disordered" evidence="1">
    <location>
        <begin position="21"/>
        <end position="48"/>
    </location>
</feature>
<keyword evidence="4" id="KW-1185">Reference proteome</keyword>
<sequence>MPTMKSDTSSLDILLVNMTAAGPLPHPQPQVEPQNNTQTPSDPEISTPSHIRIVFKSRGTFYSDLIEVPPTTSETELEIRLQNYQNRGRSPVGRFLKTVQMTILMQRSVIDAVSIAHNVEDCHEQPGTPHEVHILAMSSKFWNDLYTFNYQLREPCHVPLEIHRSGQRRMALFLTARPCHKLAVLWFVCALIILVLE</sequence>
<accession>A0A6A5ZSE3</accession>
<dbReference type="EMBL" id="ML977311">
    <property type="protein sequence ID" value="KAF2121985.1"/>
    <property type="molecule type" value="Genomic_DNA"/>
</dbReference>
<evidence type="ECO:0000313" key="4">
    <source>
        <dbReference type="Proteomes" id="UP000799770"/>
    </source>
</evidence>
<feature type="compositionally biased region" description="Polar residues" evidence="1">
    <location>
        <begin position="31"/>
        <end position="48"/>
    </location>
</feature>
<name>A0A6A5ZSE3_9PLEO</name>
<evidence type="ECO:0000256" key="2">
    <source>
        <dbReference type="SAM" id="Phobius"/>
    </source>
</evidence>